<dbReference type="InterPro" id="IPR018000">
    <property type="entry name" value="Neurotransmitter_ion_chnl_CS"/>
</dbReference>
<feature type="transmembrane region" description="Helical" evidence="11">
    <location>
        <begin position="303"/>
        <end position="322"/>
    </location>
</feature>
<dbReference type="InterPro" id="IPR006202">
    <property type="entry name" value="Neur_chan_lig-bd"/>
</dbReference>
<dbReference type="InterPro" id="IPR006028">
    <property type="entry name" value="GABAA/Glycine_rcpt"/>
</dbReference>
<keyword evidence="7 11" id="KW-1133">Transmembrane helix</keyword>
<keyword evidence="8 11" id="KW-0406">Ion transport</keyword>
<name>A0A210QVU8_MIZYE</name>
<dbReference type="PRINTS" id="PR00252">
    <property type="entry name" value="NRIONCHANNEL"/>
</dbReference>
<evidence type="ECO:0000256" key="9">
    <source>
        <dbReference type="ARBA" id="ARBA00023136"/>
    </source>
</evidence>
<feature type="signal peptide" evidence="11">
    <location>
        <begin position="1"/>
        <end position="21"/>
    </location>
</feature>
<sequence>MKWTLFIVVILLVRIQPEVLAEQQLSRQDVLNHLLNTSRYDSSIAPNFEQDTATNVTIQLFVRSIHSIREISMDFSVDIFLRQKWTDPRLVFINMTDITRLELDQKLIDKVWVPDTIFTNEKEAAVHSITVPNKLMHLYQNGTVFYSARIGMTLSCHMELQKYPLDSQFCPFYMESYGYTTENLIFHWDTTKAMEITEVELPQFFIESDPYFDRCDKDYGEAGIFTCLEGGVLLRRNTGYYVIQVFVPSILIVILSWVSFWIDIDSTAARISLGVLTVLTMTTQSAGARSQLPRVSYVKAIDVWMATCLFFVFGALIEFAYANVTLRGKKKMNGAPTAVQGSSVSVSIVEYTIVELPLKNIYTCVRLKS</sequence>
<evidence type="ECO:0000256" key="11">
    <source>
        <dbReference type="RuleBase" id="RU000687"/>
    </source>
</evidence>
<dbReference type="NCBIfam" id="TIGR00860">
    <property type="entry name" value="LIC"/>
    <property type="match status" value="1"/>
</dbReference>
<organism evidence="14 15">
    <name type="scientific">Mizuhopecten yessoensis</name>
    <name type="common">Japanese scallop</name>
    <name type="synonym">Patinopecten yessoensis</name>
    <dbReference type="NCBI Taxonomy" id="6573"/>
    <lineage>
        <taxon>Eukaryota</taxon>
        <taxon>Metazoa</taxon>
        <taxon>Spiralia</taxon>
        <taxon>Lophotrochozoa</taxon>
        <taxon>Mollusca</taxon>
        <taxon>Bivalvia</taxon>
        <taxon>Autobranchia</taxon>
        <taxon>Pteriomorphia</taxon>
        <taxon>Pectinida</taxon>
        <taxon>Pectinoidea</taxon>
        <taxon>Pectinidae</taxon>
        <taxon>Mizuhopecten</taxon>
    </lineage>
</organism>
<evidence type="ECO:0000256" key="10">
    <source>
        <dbReference type="ARBA" id="ARBA00023303"/>
    </source>
</evidence>
<keyword evidence="6 11" id="KW-0732">Signal</keyword>
<evidence type="ECO:0000313" key="14">
    <source>
        <dbReference type="EMBL" id="OWF52861.1"/>
    </source>
</evidence>
<feature type="chain" id="PRO_5022258141" evidence="11">
    <location>
        <begin position="22"/>
        <end position="369"/>
    </location>
</feature>
<dbReference type="Pfam" id="PF02932">
    <property type="entry name" value="Neur_chan_memb"/>
    <property type="match status" value="1"/>
</dbReference>
<dbReference type="OrthoDB" id="407674at2759"/>
<keyword evidence="5 11" id="KW-0812">Transmembrane</keyword>
<dbReference type="SUPFAM" id="SSF63712">
    <property type="entry name" value="Nicotinic receptor ligand binding domain-like"/>
    <property type="match status" value="1"/>
</dbReference>
<evidence type="ECO:0000256" key="2">
    <source>
        <dbReference type="ARBA" id="ARBA00004236"/>
    </source>
</evidence>
<dbReference type="Proteomes" id="UP000242188">
    <property type="component" value="Unassembled WGS sequence"/>
</dbReference>
<protein>
    <submittedName>
        <fullName evidence="14">Glycine receptor subunit alpha-3</fullName>
    </submittedName>
</protein>
<dbReference type="SUPFAM" id="SSF90112">
    <property type="entry name" value="Neurotransmitter-gated ion-channel transmembrane pore"/>
    <property type="match status" value="1"/>
</dbReference>
<evidence type="ECO:0000259" key="13">
    <source>
        <dbReference type="Pfam" id="PF02932"/>
    </source>
</evidence>
<evidence type="ECO:0000256" key="4">
    <source>
        <dbReference type="ARBA" id="ARBA00022475"/>
    </source>
</evidence>
<dbReference type="AlphaFoldDB" id="A0A210QVU8"/>
<evidence type="ECO:0000256" key="6">
    <source>
        <dbReference type="ARBA" id="ARBA00022729"/>
    </source>
</evidence>
<keyword evidence="3 11" id="KW-0813">Transport</keyword>
<feature type="domain" description="Neurotransmitter-gated ion-channel transmembrane" evidence="13">
    <location>
        <begin position="246"/>
        <end position="331"/>
    </location>
</feature>
<dbReference type="CDD" id="cd18991">
    <property type="entry name" value="LGIC_ECD_GlyR"/>
    <property type="match status" value="1"/>
</dbReference>
<evidence type="ECO:0000256" key="7">
    <source>
        <dbReference type="ARBA" id="ARBA00022989"/>
    </source>
</evidence>
<proteinExistence type="inferred from homology"/>
<keyword evidence="10 11" id="KW-0407">Ion channel</keyword>
<dbReference type="PROSITE" id="PS00236">
    <property type="entry name" value="NEUROTR_ION_CHANNEL"/>
    <property type="match status" value="1"/>
</dbReference>
<accession>A0A210QVU8</accession>
<dbReference type="Gene3D" id="2.70.170.10">
    <property type="entry name" value="Neurotransmitter-gated ion-channel ligand-binding domain"/>
    <property type="match status" value="1"/>
</dbReference>
<dbReference type="InterPro" id="IPR006201">
    <property type="entry name" value="Neur_channel"/>
</dbReference>
<keyword evidence="4" id="KW-1003">Cell membrane</keyword>
<dbReference type="GO" id="GO:0005886">
    <property type="term" value="C:plasma membrane"/>
    <property type="evidence" value="ECO:0007669"/>
    <property type="project" value="UniProtKB-SubCell"/>
</dbReference>
<dbReference type="STRING" id="6573.A0A210QVU8"/>
<dbReference type="Gene3D" id="1.20.58.390">
    <property type="entry name" value="Neurotransmitter-gated ion-channel transmembrane domain"/>
    <property type="match status" value="1"/>
</dbReference>
<dbReference type="FunFam" id="2.70.170.10:FF:000045">
    <property type="entry name" value="Predicted protein"/>
    <property type="match status" value="1"/>
</dbReference>
<evidence type="ECO:0000256" key="5">
    <source>
        <dbReference type="ARBA" id="ARBA00022692"/>
    </source>
</evidence>
<dbReference type="EMBL" id="NEDP02001613">
    <property type="protein sequence ID" value="OWF52861.1"/>
    <property type="molecule type" value="Genomic_DNA"/>
</dbReference>
<keyword evidence="14" id="KW-0675">Receptor</keyword>
<dbReference type="PRINTS" id="PR00253">
    <property type="entry name" value="GABAARECEPTR"/>
</dbReference>
<evidence type="ECO:0000256" key="1">
    <source>
        <dbReference type="ARBA" id="ARBA00004141"/>
    </source>
</evidence>
<keyword evidence="15" id="KW-1185">Reference proteome</keyword>
<evidence type="ECO:0000256" key="3">
    <source>
        <dbReference type="ARBA" id="ARBA00022448"/>
    </source>
</evidence>
<reference evidence="14 15" key="1">
    <citation type="journal article" date="2017" name="Nat. Ecol. Evol.">
        <title>Scallop genome provides insights into evolution of bilaterian karyotype and development.</title>
        <authorList>
            <person name="Wang S."/>
            <person name="Zhang J."/>
            <person name="Jiao W."/>
            <person name="Li J."/>
            <person name="Xun X."/>
            <person name="Sun Y."/>
            <person name="Guo X."/>
            <person name="Huan P."/>
            <person name="Dong B."/>
            <person name="Zhang L."/>
            <person name="Hu X."/>
            <person name="Sun X."/>
            <person name="Wang J."/>
            <person name="Zhao C."/>
            <person name="Wang Y."/>
            <person name="Wang D."/>
            <person name="Huang X."/>
            <person name="Wang R."/>
            <person name="Lv J."/>
            <person name="Li Y."/>
            <person name="Zhang Z."/>
            <person name="Liu B."/>
            <person name="Lu W."/>
            <person name="Hui Y."/>
            <person name="Liang J."/>
            <person name="Zhou Z."/>
            <person name="Hou R."/>
            <person name="Li X."/>
            <person name="Liu Y."/>
            <person name="Li H."/>
            <person name="Ning X."/>
            <person name="Lin Y."/>
            <person name="Zhao L."/>
            <person name="Xing Q."/>
            <person name="Dou J."/>
            <person name="Li Y."/>
            <person name="Mao J."/>
            <person name="Guo H."/>
            <person name="Dou H."/>
            <person name="Li T."/>
            <person name="Mu C."/>
            <person name="Jiang W."/>
            <person name="Fu Q."/>
            <person name="Fu X."/>
            <person name="Miao Y."/>
            <person name="Liu J."/>
            <person name="Yu Q."/>
            <person name="Li R."/>
            <person name="Liao H."/>
            <person name="Li X."/>
            <person name="Kong Y."/>
            <person name="Jiang Z."/>
            <person name="Chourrout D."/>
            <person name="Li R."/>
            <person name="Bao Z."/>
        </authorList>
    </citation>
    <scope>NUCLEOTIDE SEQUENCE [LARGE SCALE GENOMIC DNA]</scope>
    <source>
        <strain evidence="14 15">PY_sf001</strain>
    </source>
</reference>
<evidence type="ECO:0000256" key="8">
    <source>
        <dbReference type="ARBA" id="ARBA00023065"/>
    </source>
</evidence>
<gene>
    <name evidence="14" type="ORF">KP79_PYT12853</name>
</gene>
<evidence type="ECO:0000313" key="15">
    <source>
        <dbReference type="Proteomes" id="UP000242188"/>
    </source>
</evidence>
<dbReference type="InterPro" id="IPR006029">
    <property type="entry name" value="Neurotrans-gated_channel_TM"/>
</dbReference>
<dbReference type="CDD" id="cd19049">
    <property type="entry name" value="LGIC_TM_anion"/>
    <property type="match status" value="1"/>
</dbReference>
<dbReference type="InterPro" id="IPR036719">
    <property type="entry name" value="Neuro-gated_channel_TM_sf"/>
</dbReference>
<dbReference type="InterPro" id="IPR036734">
    <property type="entry name" value="Neur_chan_lig-bd_sf"/>
</dbReference>
<keyword evidence="9 11" id="KW-0472">Membrane</keyword>
<evidence type="ECO:0000259" key="12">
    <source>
        <dbReference type="Pfam" id="PF02931"/>
    </source>
</evidence>
<comment type="caution">
    <text evidence="11">Lacks conserved residue(s) required for the propagation of feature annotation.</text>
</comment>
<comment type="similarity">
    <text evidence="11">Belongs to the ligand-gated ion channel (TC 1.A.9) family.</text>
</comment>
<dbReference type="GO" id="GO:0004888">
    <property type="term" value="F:transmembrane signaling receptor activity"/>
    <property type="evidence" value="ECO:0007669"/>
    <property type="project" value="InterPro"/>
</dbReference>
<feature type="domain" description="Neurotransmitter-gated ion-channel ligand-binding" evidence="12">
    <location>
        <begin position="29"/>
        <end position="208"/>
    </location>
</feature>
<dbReference type="PANTHER" id="PTHR18945">
    <property type="entry name" value="NEUROTRANSMITTER GATED ION CHANNEL"/>
    <property type="match status" value="1"/>
</dbReference>
<dbReference type="Pfam" id="PF02931">
    <property type="entry name" value="Neur_chan_LBD"/>
    <property type="match status" value="1"/>
</dbReference>
<feature type="transmembrane region" description="Helical" evidence="11">
    <location>
        <begin position="267"/>
        <end position="283"/>
    </location>
</feature>
<comment type="subcellular location">
    <subcellularLocation>
        <location evidence="2">Cell membrane</location>
    </subcellularLocation>
    <subcellularLocation>
        <location evidence="1">Membrane</location>
        <topology evidence="1">Multi-pass membrane protein</topology>
    </subcellularLocation>
</comment>
<dbReference type="InterPro" id="IPR038050">
    <property type="entry name" value="Neuro_actylchol_rec"/>
</dbReference>
<dbReference type="GO" id="GO:0005230">
    <property type="term" value="F:extracellular ligand-gated monoatomic ion channel activity"/>
    <property type="evidence" value="ECO:0007669"/>
    <property type="project" value="InterPro"/>
</dbReference>
<feature type="transmembrane region" description="Helical" evidence="11">
    <location>
        <begin position="239"/>
        <end position="260"/>
    </location>
</feature>
<comment type="caution">
    <text evidence="14">The sequence shown here is derived from an EMBL/GenBank/DDBJ whole genome shotgun (WGS) entry which is preliminary data.</text>
</comment>